<feature type="transmembrane region" description="Helical" evidence="1">
    <location>
        <begin position="60"/>
        <end position="81"/>
    </location>
</feature>
<feature type="transmembrane region" description="Helical" evidence="1">
    <location>
        <begin position="7"/>
        <end position="27"/>
    </location>
</feature>
<sequence length="151" mass="17416">MRKHLIGGLNIIFWTFQTILLIGVMILEDLSGKRMGVQRHVLHKESIYGSTYFTPELMRIYMGILIVLSICTLLLFTYSILKKKNNVIIKWSITTAAISLSAFTFILTTTREDFRAYHYFLMALLVVVGLHYLRLLIGIISYSSKHTKNLI</sequence>
<feature type="transmembrane region" description="Helical" evidence="1">
    <location>
        <begin position="119"/>
        <end position="142"/>
    </location>
</feature>
<protein>
    <submittedName>
        <fullName evidence="2">Uncharacterized protein</fullName>
    </submittedName>
</protein>
<reference evidence="3" key="1">
    <citation type="submission" date="2016-10" db="EMBL/GenBank/DDBJ databases">
        <authorList>
            <person name="Varghese N."/>
            <person name="Submissions S."/>
        </authorList>
    </citation>
    <scope>NUCLEOTIDE SEQUENCE [LARGE SCALE GENOMIC DNA]</scope>
    <source>
        <strain evidence="3">Z-7934</strain>
    </source>
</reference>
<dbReference type="OrthoDB" id="2887788at2"/>
<name>A0A1I3GWP9_9FIRM</name>
<evidence type="ECO:0000256" key="1">
    <source>
        <dbReference type="SAM" id="Phobius"/>
    </source>
</evidence>
<accession>A0A1I3GWP9</accession>
<keyword evidence="3" id="KW-1185">Reference proteome</keyword>
<dbReference type="EMBL" id="FOQA01000010">
    <property type="protein sequence ID" value="SFI27801.1"/>
    <property type="molecule type" value="Genomic_DNA"/>
</dbReference>
<keyword evidence="1" id="KW-1133">Transmembrane helix</keyword>
<gene>
    <name evidence="2" type="ORF">SAMN05192551_11076</name>
</gene>
<keyword evidence="1" id="KW-0472">Membrane</keyword>
<dbReference type="RefSeq" id="WP_093373446.1">
    <property type="nucleotide sequence ID" value="NZ_FOQA01000010.1"/>
</dbReference>
<proteinExistence type="predicted"/>
<evidence type="ECO:0000313" key="3">
    <source>
        <dbReference type="Proteomes" id="UP000199287"/>
    </source>
</evidence>
<dbReference type="Proteomes" id="UP000199287">
    <property type="component" value="Unassembled WGS sequence"/>
</dbReference>
<feature type="transmembrane region" description="Helical" evidence="1">
    <location>
        <begin position="88"/>
        <end position="107"/>
    </location>
</feature>
<dbReference type="AlphaFoldDB" id="A0A1I3GWP9"/>
<organism evidence="2 3">
    <name type="scientific">Tindallia magadiensis</name>
    <dbReference type="NCBI Taxonomy" id="69895"/>
    <lineage>
        <taxon>Bacteria</taxon>
        <taxon>Bacillati</taxon>
        <taxon>Bacillota</taxon>
        <taxon>Clostridia</taxon>
        <taxon>Peptostreptococcales</taxon>
        <taxon>Tindalliaceae</taxon>
        <taxon>Tindallia</taxon>
    </lineage>
</organism>
<keyword evidence="1" id="KW-0812">Transmembrane</keyword>
<evidence type="ECO:0000313" key="2">
    <source>
        <dbReference type="EMBL" id="SFI27801.1"/>
    </source>
</evidence>